<dbReference type="Pfam" id="PF25967">
    <property type="entry name" value="RND-MFP_C"/>
    <property type="match status" value="1"/>
</dbReference>
<dbReference type="InterPro" id="IPR058627">
    <property type="entry name" value="MdtA-like_C"/>
</dbReference>
<evidence type="ECO:0000259" key="6">
    <source>
        <dbReference type="Pfam" id="PF25876"/>
    </source>
</evidence>
<feature type="domain" description="Multidrug resistance protein MdtA-like alpha-helical hairpin" evidence="6">
    <location>
        <begin position="105"/>
        <end position="175"/>
    </location>
</feature>
<dbReference type="PANTHER" id="PTHR30158">
    <property type="entry name" value="ACRA/E-RELATED COMPONENT OF DRUG EFFLUX TRANSPORTER"/>
    <property type="match status" value="1"/>
</dbReference>
<comment type="subcellular location">
    <subcellularLocation>
        <location evidence="1">Cell envelope</location>
    </subcellularLocation>
</comment>
<accession>A0A5J6MWX5</accession>
<evidence type="ECO:0000256" key="4">
    <source>
        <dbReference type="SAM" id="MobiDB-lite"/>
    </source>
</evidence>
<dbReference type="GO" id="GO:0022857">
    <property type="term" value="F:transmembrane transporter activity"/>
    <property type="evidence" value="ECO:0007669"/>
    <property type="project" value="InterPro"/>
</dbReference>
<evidence type="ECO:0000256" key="2">
    <source>
        <dbReference type="ARBA" id="ARBA00009477"/>
    </source>
</evidence>
<evidence type="ECO:0000259" key="7">
    <source>
        <dbReference type="Pfam" id="PF25917"/>
    </source>
</evidence>
<dbReference type="SUPFAM" id="SSF111369">
    <property type="entry name" value="HlyD-like secretion proteins"/>
    <property type="match status" value="1"/>
</dbReference>
<dbReference type="InterPro" id="IPR006143">
    <property type="entry name" value="RND_pump_MFP"/>
</dbReference>
<feature type="domain" description="Multidrug resistance protein MdtA-like C-terminal permuted SH3" evidence="9">
    <location>
        <begin position="307"/>
        <end position="368"/>
    </location>
</feature>
<feature type="domain" description="Multidrug resistance protein MdtA-like beta-barrel" evidence="8">
    <location>
        <begin position="212"/>
        <end position="302"/>
    </location>
</feature>
<comment type="similarity">
    <text evidence="2">Belongs to the membrane fusion protein (MFP) (TC 8.A.1) family.</text>
</comment>
<evidence type="ECO:0000256" key="5">
    <source>
        <dbReference type="SAM" id="SignalP"/>
    </source>
</evidence>
<evidence type="ECO:0000259" key="8">
    <source>
        <dbReference type="Pfam" id="PF25944"/>
    </source>
</evidence>
<dbReference type="PANTHER" id="PTHR30158:SF3">
    <property type="entry name" value="MULTIDRUG EFFLUX PUMP SUBUNIT ACRA-RELATED"/>
    <property type="match status" value="1"/>
</dbReference>
<dbReference type="KEGG" id="hadh:FRZ61_06290"/>
<evidence type="ECO:0000259" key="9">
    <source>
        <dbReference type="Pfam" id="PF25967"/>
    </source>
</evidence>
<keyword evidence="3" id="KW-0175">Coiled coil</keyword>
<dbReference type="EMBL" id="CP042582">
    <property type="protein sequence ID" value="QEX20710.1"/>
    <property type="molecule type" value="Genomic_DNA"/>
</dbReference>
<dbReference type="Pfam" id="PF25917">
    <property type="entry name" value="BSH_RND"/>
    <property type="match status" value="1"/>
</dbReference>
<organism evidence="10 11">
    <name type="scientific">Hypericibacter adhaerens</name>
    <dbReference type="NCBI Taxonomy" id="2602016"/>
    <lineage>
        <taxon>Bacteria</taxon>
        <taxon>Pseudomonadati</taxon>
        <taxon>Pseudomonadota</taxon>
        <taxon>Alphaproteobacteria</taxon>
        <taxon>Rhodospirillales</taxon>
        <taxon>Dongiaceae</taxon>
        <taxon>Hypericibacter</taxon>
    </lineage>
</organism>
<feature type="compositionally biased region" description="Low complexity" evidence="4">
    <location>
        <begin position="381"/>
        <end position="402"/>
    </location>
</feature>
<feature type="signal peptide" evidence="5">
    <location>
        <begin position="1"/>
        <end position="16"/>
    </location>
</feature>
<feature type="coiled-coil region" evidence="3">
    <location>
        <begin position="106"/>
        <end position="133"/>
    </location>
</feature>
<dbReference type="Gene3D" id="1.10.287.470">
    <property type="entry name" value="Helix hairpin bin"/>
    <property type="match status" value="1"/>
</dbReference>
<dbReference type="Pfam" id="PF25876">
    <property type="entry name" value="HH_MFP_RND"/>
    <property type="match status" value="1"/>
</dbReference>
<dbReference type="FunFam" id="2.40.420.20:FF:000001">
    <property type="entry name" value="Efflux RND transporter periplasmic adaptor subunit"/>
    <property type="match status" value="1"/>
</dbReference>
<dbReference type="Gene3D" id="2.40.30.170">
    <property type="match status" value="1"/>
</dbReference>
<dbReference type="Gene3D" id="2.40.50.100">
    <property type="match status" value="1"/>
</dbReference>
<dbReference type="InterPro" id="IPR058625">
    <property type="entry name" value="MdtA-like_BSH"/>
</dbReference>
<gene>
    <name evidence="10" type="ORF">FRZ61_06290</name>
</gene>
<dbReference type="Proteomes" id="UP000325797">
    <property type="component" value="Chromosome"/>
</dbReference>
<dbReference type="NCBIfam" id="TIGR01730">
    <property type="entry name" value="RND_mfp"/>
    <property type="match status" value="1"/>
</dbReference>
<feature type="chain" id="PRO_5023929900" evidence="5">
    <location>
        <begin position="17"/>
        <end position="402"/>
    </location>
</feature>
<dbReference type="PROSITE" id="PS51257">
    <property type="entry name" value="PROKAR_LIPOPROTEIN"/>
    <property type="match status" value="1"/>
</dbReference>
<protein>
    <submittedName>
        <fullName evidence="10">Hemolysin D</fullName>
    </submittedName>
</protein>
<name>A0A5J6MWX5_9PROT</name>
<dbReference type="Gene3D" id="2.40.420.20">
    <property type="match status" value="1"/>
</dbReference>
<dbReference type="InterPro" id="IPR058624">
    <property type="entry name" value="MdtA-like_HH"/>
</dbReference>
<feature type="region of interest" description="Disordered" evidence="4">
    <location>
        <begin position="377"/>
        <end position="402"/>
    </location>
</feature>
<keyword evidence="11" id="KW-1185">Reference proteome</keyword>
<sequence>MAVGRIRLRLAFCAVAATALMLTGCGKEQASAPAAPPPFEVGVVTLQPQSVTVTTELPGRVSAFLVAQVRARVDGIVLSRDFEEGARVTEGQRLYKIDPAPYQATLDSANATLQRAQANVVATQAQVQRLKALLGNSFASRQDYDNAVAANGQAVADVAAGKAAVQSAQINLGYTDVTSPITGIIGASEVTQGAFVRATDATLMATVQQTDPVYVDVTQSTVDLLRMRRELANGKMQGVGPDEAKVQLILDDGSAYALDGKLAFTDITVDPTTGSVKLRAIFPNPDRTLLPGMFVRARVQEGINDSALLVPQAGVSRDAKGNPTVMIVDGDNKVVVRAIAASRTYGANWIVESGLNPGDRVIVAGLQKVQPGAVVKPVEEPAQPADTANAAPAQPAGAPKMQ</sequence>
<evidence type="ECO:0000256" key="3">
    <source>
        <dbReference type="SAM" id="Coils"/>
    </source>
</evidence>
<evidence type="ECO:0000256" key="1">
    <source>
        <dbReference type="ARBA" id="ARBA00004196"/>
    </source>
</evidence>
<reference evidence="10 11" key="1">
    <citation type="submission" date="2019-08" db="EMBL/GenBank/DDBJ databases">
        <title>Hyperibacter terrae gen. nov., sp. nov. and Hyperibacter viscosus sp. nov., two new members in the family Rhodospirillaceae isolated from the rhizosphere of Hypericum perforatum.</title>
        <authorList>
            <person name="Noviana Z."/>
        </authorList>
    </citation>
    <scope>NUCLEOTIDE SEQUENCE [LARGE SCALE GENOMIC DNA]</scope>
    <source>
        <strain evidence="10 11">R5959</strain>
    </source>
</reference>
<proteinExistence type="inferred from homology"/>
<dbReference type="InterPro" id="IPR058626">
    <property type="entry name" value="MdtA-like_b-barrel"/>
</dbReference>
<dbReference type="RefSeq" id="WP_151114935.1">
    <property type="nucleotide sequence ID" value="NZ_CP042582.1"/>
</dbReference>
<evidence type="ECO:0000313" key="10">
    <source>
        <dbReference type="EMBL" id="QEX20710.1"/>
    </source>
</evidence>
<keyword evidence="5" id="KW-0732">Signal</keyword>
<dbReference type="GO" id="GO:0005886">
    <property type="term" value="C:plasma membrane"/>
    <property type="evidence" value="ECO:0007669"/>
    <property type="project" value="UniProtKB-SubCell"/>
</dbReference>
<evidence type="ECO:0000313" key="11">
    <source>
        <dbReference type="Proteomes" id="UP000325797"/>
    </source>
</evidence>
<dbReference type="GO" id="GO:0046677">
    <property type="term" value="P:response to antibiotic"/>
    <property type="evidence" value="ECO:0007669"/>
    <property type="project" value="TreeGrafter"/>
</dbReference>
<dbReference type="Pfam" id="PF25944">
    <property type="entry name" value="Beta-barrel_RND"/>
    <property type="match status" value="1"/>
</dbReference>
<feature type="domain" description="Multidrug resistance protein MdtA-like barrel-sandwich hybrid" evidence="7">
    <location>
        <begin position="66"/>
        <end position="208"/>
    </location>
</feature>
<dbReference type="OrthoDB" id="9800613at2"/>
<dbReference type="AlphaFoldDB" id="A0A5J6MWX5"/>